<evidence type="ECO:0000313" key="8">
    <source>
        <dbReference type="Proteomes" id="UP000297398"/>
    </source>
</evidence>
<dbReference type="InterPro" id="IPR005604">
    <property type="entry name" value="Phage_T7_tail_fibre-like_N"/>
</dbReference>
<dbReference type="GO" id="GO:0098015">
    <property type="term" value="C:virus tail"/>
    <property type="evidence" value="ECO:0007669"/>
    <property type="project" value="UniProtKB-KW"/>
</dbReference>
<evidence type="ECO:0000259" key="4">
    <source>
        <dbReference type="Pfam" id="PF03906"/>
    </source>
</evidence>
<dbReference type="GeneID" id="26646369"/>
<dbReference type="KEGG" id="vg:26646369"/>
<keyword evidence="3" id="KW-0946">Virion</keyword>
<comment type="subcellular location">
    <subcellularLocation>
        <location evidence="1">Virion</location>
    </subcellularLocation>
</comment>
<dbReference type="Proteomes" id="UP000030042">
    <property type="component" value="Segment"/>
</dbReference>
<gene>
    <name evidence="6" type="ORF">S-CBP42_0012</name>
    <name evidence="5" type="ORF">SXGG_00002</name>
</gene>
<evidence type="ECO:0000313" key="7">
    <source>
        <dbReference type="Proteomes" id="UP000030042"/>
    </source>
</evidence>
<dbReference type="EMBL" id="JF974300">
    <property type="protein sequence ID" value="AET72502.1"/>
    <property type="molecule type" value="Genomic_DNA"/>
</dbReference>
<feature type="domain" description="Bacteriophage T7 tail fibre protein-like N-terminal" evidence="4">
    <location>
        <begin position="6"/>
        <end position="104"/>
    </location>
</feature>
<dbReference type="OrthoDB" id="25708at10239"/>
<name>G8EYC2_9CAUD</name>
<dbReference type="Proteomes" id="UP000297398">
    <property type="component" value="Segment"/>
</dbReference>
<reference evidence="7" key="2">
    <citation type="submission" date="2012-12" db="EMBL/GenBank/DDBJ databases">
        <title>Genomics of marine cyanopodoviruses.</title>
        <authorList>
            <person name="Chen F."/>
            <person name="Huang S."/>
        </authorList>
    </citation>
    <scope>NUCLEOTIDE SEQUENCE [LARGE SCALE GENOMIC DNA]</scope>
</reference>
<evidence type="ECO:0000256" key="2">
    <source>
        <dbReference type="ARBA" id="ARBA00022732"/>
    </source>
</evidence>
<keyword evidence="7" id="KW-1185">Reference proteome</keyword>
<evidence type="ECO:0000256" key="1">
    <source>
        <dbReference type="ARBA" id="ARBA00004328"/>
    </source>
</evidence>
<dbReference type="EMBL" id="KC310805">
    <property type="protein sequence ID" value="AGK86664.1"/>
    <property type="molecule type" value="Genomic_DNA"/>
</dbReference>
<proteinExistence type="predicted"/>
<evidence type="ECO:0000313" key="6">
    <source>
        <dbReference type="EMBL" id="AGK86664.1"/>
    </source>
</evidence>
<protein>
    <submittedName>
        <fullName evidence="6">Tail fiber</fullName>
    </submittedName>
</protein>
<evidence type="ECO:0000313" key="5">
    <source>
        <dbReference type="EMBL" id="AET72502.1"/>
    </source>
</evidence>
<reference evidence="5 8" key="1">
    <citation type="submission" date="2010-12" db="EMBL/GenBank/DDBJ databases">
        <title>The Genome Sequence of Synechococcus phage S-CBP42.</title>
        <authorList>
            <consortium name="The Broad Institute Genome Sequencing Platform"/>
            <person name="Henn M.R."/>
            <person name="Chen F."/>
            <person name="Wang K."/>
            <person name="Levin J."/>
            <person name="Malboeuf C."/>
            <person name="Casali M."/>
            <person name="Russ C."/>
            <person name="Lennon N."/>
            <person name="Chapman S.B."/>
            <person name="Erlich R."/>
            <person name="Young S.K."/>
            <person name="Yandava C."/>
            <person name="Zeng Q."/>
            <person name="Alvarado L."/>
            <person name="Anderson S."/>
            <person name="Berlin A."/>
            <person name="Chen Z."/>
            <person name="Freedman E."/>
            <person name="Gellesch M."/>
            <person name="Goldberg J."/>
            <person name="Green L."/>
            <person name="Griggs A."/>
            <person name="Gujja S."/>
            <person name="Heilman E.R."/>
            <person name="Heiman D."/>
            <person name="Hollinger A."/>
            <person name="Howarth C."/>
            <person name="Larson L."/>
            <person name="Mehta T."/>
            <person name="Pearson M."/>
            <person name="Roberts A."/>
            <person name="Ryan E."/>
            <person name="Saif S."/>
            <person name="Shea T."/>
            <person name="Shenoy N."/>
            <person name="Sisk P."/>
            <person name="Stolte C."/>
            <person name="Sykes S."/>
            <person name="White J."/>
            <person name="Haas B."/>
            <person name="Nusbaum C."/>
            <person name="Birren B."/>
        </authorList>
    </citation>
    <scope>NUCLEOTIDE SEQUENCE [LARGE SCALE GENOMIC DNA]</scope>
</reference>
<dbReference type="RefSeq" id="YP_009220197.1">
    <property type="nucleotide sequence ID" value="NC_029031.1"/>
</dbReference>
<sequence length="759" mass="77761">MASITENTYVGDGSSVLFSFTFEYIKEPDIKVSLDKVDTTNFTLANATTIQFNTPPGNGVAIRIYRDTDIDAIDATFFPGSTIRAKDLNDNFRQALFVSQESNAAAVKAEATAEFVTNTAVDAETKADAAVATANAAQTTATTANNTANSANTTAGNALTIANQSVADAANAVAQATTANNNASVASAAAIQAASDASTAETAATAAAANAATASATATAANNTANAAASDASTALSTANTADTNATTALSTANTALTTANSANSKAQSAIDSVANTLLYNTVVNVAAIPGSPSNNDAVEVIDSTGIESFTPLTGLPAGFVGDPGLNVRLVYKTNTWEYQNYSPNDPDRRYVNPTAALELIKRDGSVPFTAQQQFVNGTLALPSLNFGAGKGINATASDISFVMGGAAGATLSASGLDVSAPITCDGITVSGNSSFTGNITLTGTVDGRDVSADGTKLDGIEAGATGDQTASEILTLLKTVDGATSGLDSQFLAGQTGAYYLSYANLTGKPTLVTASTQLSDTGNLVRSGDQITRLNNNAGYITGISNGSITPSKLSTGGINWGADGRQIITTTDNQAIPLALNRVGGSADAKQWLQFQKNGVNLVEVGVDIASVGAGSFYVFNNKDSIELLRLGASAMLQFNSGYGSIAKAYGVRAWCRWDFANQTIAGSGNISGIRDDYEGRSGVIFATSMPDSNYSIVGTSVSPNNATAAWTFGIAAPDDDWRTVFRYDNTGADFHFKKANGPLKDPVIANIIVVR</sequence>
<organism evidence="5 8">
    <name type="scientific">Synechococcus phage S-CBP42</name>
    <dbReference type="NCBI Taxonomy" id="461711"/>
    <lineage>
        <taxon>Viruses</taxon>
        <taxon>Duplodnaviria</taxon>
        <taxon>Heunggongvirae</taxon>
        <taxon>Uroviricota</taxon>
        <taxon>Caudoviricetes</taxon>
        <taxon>Autographivirales</taxon>
        <taxon>Aegirvirus</taxon>
        <taxon>Aegirvirus SCBP42</taxon>
    </lineage>
</organism>
<reference evidence="6 7" key="3">
    <citation type="journal article" date="2015" name="PLoS ONE">
        <title>Comparative Genomic and Phylogenomic Analyses Reveal a Conserved Core Genome Shared by Estuarine and Oceanic Cyanopodoviruses.</title>
        <authorList>
            <person name="Huang S."/>
            <person name="Zhang S."/>
            <person name="Jiao N."/>
            <person name="Chen F."/>
        </authorList>
    </citation>
    <scope>NUCLEOTIDE SEQUENCE [LARGE SCALE GENOMIC DNA]</scope>
</reference>
<dbReference type="Pfam" id="PF03906">
    <property type="entry name" value="Phage_T7_tail"/>
    <property type="match status" value="1"/>
</dbReference>
<keyword evidence="2" id="KW-1227">Viral tail protein</keyword>
<evidence type="ECO:0000256" key="3">
    <source>
        <dbReference type="ARBA" id="ARBA00022844"/>
    </source>
</evidence>
<accession>G8EYC2</accession>